<evidence type="ECO:0000313" key="4">
    <source>
        <dbReference type="Proteomes" id="UP000646827"/>
    </source>
</evidence>
<dbReference type="InterPro" id="IPR000014">
    <property type="entry name" value="PAS"/>
</dbReference>
<dbReference type="OrthoDB" id="2338553at2759"/>
<reference evidence="3 4" key="1">
    <citation type="submission" date="2020-12" db="EMBL/GenBank/DDBJ databases">
        <title>Metabolic potential, ecology and presence of endohyphal bacteria is reflected in genomic diversity of Mucoromycotina.</title>
        <authorList>
            <person name="Muszewska A."/>
            <person name="Okrasinska A."/>
            <person name="Steczkiewicz K."/>
            <person name="Drgas O."/>
            <person name="Orlowska M."/>
            <person name="Perlinska-Lenart U."/>
            <person name="Aleksandrzak-Piekarczyk T."/>
            <person name="Szatraj K."/>
            <person name="Zielenkiewicz U."/>
            <person name="Pilsyk S."/>
            <person name="Malc E."/>
            <person name="Mieczkowski P."/>
            <person name="Kruszewska J.S."/>
            <person name="Biernat P."/>
            <person name="Pawlowska J."/>
        </authorList>
    </citation>
    <scope>NUCLEOTIDE SEQUENCE [LARGE SCALE GENOMIC DNA]</scope>
    <source>
        <strain evidence="3 4">CBS 142.35</strain>
    </source>
</reference>
<evidence type="ECO:0000313" key="3">
    <source>
        <dbReference type="EMBL" id="KAG2216934.1"/>
    </source>
</evidence>
<keyword evidence="4" id="KW-1185">Reference proteome</keyword>
<accession>A0A8H7RTU8</accession>
<dbReference type="Proteomes" id="UP000646827">
    <property type="component" value="Unassembled WGS sequence"/>
</dbReference>
<comment type="caution">
    <text evidence="3">The sequence shown here is derived from an EMBL/GenBank/DDBJ whole genome shotgun (WGS) entry which is preliminary data.</text>
</comment>
<feature type="compositionally biased region" description="Basic and acidic residues" evidence="1">
    <location>
        <begin position="355"/>
        <end position="367"/>
    </location>
</feature>
<dbReference type="InterPro" id="IPR035965">
    <property type="entry name" value="PAS-like_dom_sf"/>
</dbReference>
<feature type="region of interest" description="Disordered" evidence="1">
    <location>
        <begin position="352"/>
        <end position="373"/>
    </location>
</feature>
<dbReference type="PROSITE" id="PS50112">
    <property type="entry name" value="PAS"/>
    <property type="match status" value="1"/>
</dbReference>
<dbReference type="AlphaFoldDB" id="A0A8H7RTU8"/>
<sequence>MSFVSISDQDEDPHSFDSCPLRTSASLFIVKQQDQTIVTATDEIFNILGYNPSDVIGKTIDQLLKPVASPDNTFPLRCIARDKRGTRIKFQACIHCNPLHHHTTSLTQEDEKTNSTSLLDYWLVRPLLKKKKKNNNKPSIMTNRYSFPMNSTTVLLLSPYGIVDRVYHVMNEELQPASASTRQFIGMPIMAFIHSEDLQILCGQLNLTYQRIQPTFDIRWLTHGYRSKNQNHSEEEEEDEEEEYQWITVTGMPISFSSQSSHTLKQNAQITCVIEPIAVSQQEERHLYRNHDSYSSYPWIIETIKKMLMAFYNDLYEKVIAGKAYVFEFLGHVLMNIIPLATLLLTTTTTTTTVNHHDNESRNKGDNDNNIINNNKKWQHQQTQPSFSHSNSNRQQQQPRFIAVQKMDRIEIVPLVYKVQSSCKAVLDIYYYPIVKDCLSVFKSISNISQMLPPAEISFSSLESYIEWVTTAIQPTTSKQYY</sequence>
<protein>
    <recommendedName>
        <fullName evidence="2">PAS domain-containing protein</fullName>
    </recommendedName>
</protein>
<dbReference type="EMBL" id="JAEPRB010000344">
    <property type="protein sequence ID" value="KAG2216934.1"/>
    <property type="molecule type" value="Genomic_DNA"/>
</dbReference>
<evidence type="ECO:0000259" key="2">
    <source>
        <dbReference type="PROSITE" id="PS50112"/>
    </source>
</evidence>
<organism evidence="3 4">
    <name type="scientific">Circinella minor</name>
    <dbReference type="NCBI Taxonomy" id="1195481"/>
    <lineage>
        <taxon>Eukaryota</taxon>
        <taxon>Fungi</taxon>
        <taxon>Fungi incertae sedis</taxon>
        <taxon>Mucoromycota</taxon>
        <taxon>Mucoromycotina</taxon>
        <taxon>Mucoromycetes</taxon>
        <taxon>Mucorales</taxon>
        <taxon>Lichtheimiaceae</taxon>
        <taxon>Circinella</taxon>
    </lineage>
</organism>
<dbReference type="SUPFAM" id="SSF55785">
    <property type="entry name" value="PYP-like sensor domain (PAS domain)"/>
    <property type="match status" value="1"/>
</dbReference>
<proteinExistence type="predicted"/>
<feature type="domain" description="PAS" evidence="2">
    <location>
        <begin position="27"/>
        <end position="66"/>
    </location>
</feature>
<gene>
    <name evidence="3" type="ORF">INT45_004130</name>
</gene>
<evidence type="ECO:0000256" key="1">
    <source>
        <dbReference type="SAM" id="MobiDB-lite"/>
    </source>
</evidence>
<name>A0A8H7RTU8_9FUNG</name>